<evidence type="ECO:0000313" key="2">
    <source>
        <dbReference type="EMBL" id="VFA97219.1"/>
    </source>
</evidence>
<reference evidence="2 3" key="1">
    <citation type="submission" date="2019-02" db="EMBL/GenBank/DDBJ databases">
        <authorList>
            <consortium name="Pathogen Informatics"/>
        </authorList>
    </citation>
    <scope>NUCLEOTIDE SEQUENCE [LARGE SCALE GENOMIC DNA]</scope>
    <source>
        <strain evidence="2 3">3012STDY6756504</strain>
    </source>
</reference>
<accession>A0A4U8VXP6</accession>
<dbReference type="Pfam" id="PF13302">
    <property type="entry name" value="Acetyltransf_3"/>
    <property type="match status" value="1"/>
</dbReference>
<proteinExistence type="predicted"/>
<gene>
    <name evidence="2" type="ORF">NCTC10797_00979</name>
</gene>
<feature type="domain" description="N-acetyltransferase" evidence="1">
    <location>
        <begin position="2"/>
        <end position="162"/>
    </location>
</feature>
<protein>
    <submittedName>
        <fullName evidence="2">Predicted acetyltransferase</fullName>
    </submittedName>
</protein>
<evidence type="ECO:0000259" key="1">
    <source>
        <dbReference type="PROSITE" id="PS51186"/>
    </source>
</evidence>
<name>A0A4U8VXP6_9NOCA</name>
<dbReference type="InterPro" id="IPR051908">
    <property type="entry name" value="Ribosomal_N-acetyltransferase"/>
</dbReference>
<dbReference type="GO" id="GO:0005737">
    <property type="term" value="C:cytoplasm"/>
    <property type="evidence" value="ECO:0007669"/>
    <property type="project" value="TreeGrafter"/>
</dbReference>
<dbReference type="Gene3D" id="3.40.630.30">
    <property type="match status" value="1"/>
</dbReference>
<dbReference type="InterPro" id="IPR000182">
    <property type="entry name" value="GNAT_dom"/>
</dbReference>
<dbReference type="Proteomes" id="UP000290439">
    <property type="component" value="Chromosome"/>
</dbReference>
<dbReference type="InterPro" id="IPR016181">
    <property type="entry name" value="Acyl_CoA_acyltransferase"/>
</dbReference>
<sequence length="162" mass="17585">MIGLRPITVADAQAHLAGEDAESARWRDGGQGTLVTVTEHFRRCVAEWEADGPSKTFAIAALDDGVLVGTLDIQVGQDFLADRQANVSYGIYPQFRRRGLAARAVVLACRYIAAHDLADEAVLRIDPANKASVAVAHRVGFAYHHTTDDPDEGTLDWFLQAV</sequence>
<dbReference type="SUPFAM" id="SSF55729">
    <property type="entry name" value="Acyl-CoA N-acyltransferases (Nat)"/>
    <property type="match status" value="1"/>
</dbReference>
<dbReference type="AlphaFoldDB" id="A0A4U8VXP6"/>
<dbReference type="PANTHER" id="PTHR43441">
    <property type="entry name" value="RIBOSOMAL-PROTEIN-SERINE ACETYLTRANSFERASE"/>
    <property type="match status" value="1"/>
</dbReference>
<keyword evidence="2" id="KW-0808">Transferase</keyword>
<dbReference type="PROSITE" id="PS51186">
    <property type="entry name" value="GNAT"/>
    <property type="match status" value="1"/>
</dbReference>
<dbReference type="GO" id="GO:0008999">
    <property type="term" value="F:protein-N-terminal-alanine acetyltransferase activity"/>
    <property type="evidence" value="ECO:0007669"/>
    <property type="project" value="TreeGrafter"/>
</dbReference>
<evidence type="ECO:0000313" key="3">
    <source>
        <dbReference type="Proteomes" id="UP000290439"/>
    </source>
</evidence>
<dbReference type="GO" id="GO:1990189">
    <property type="term" value="F:protein N-terminal-serine acetyltransferase activity"/>
    <property type="evidence" value="ECO:0007669"/>
    <property type="project" value="TreeGrafter"/>
</dbReference>
<dbReference type="PANTHER" id="PTHR43441:SF2">
    <property type="entry name" value="FAMILY ACETYLTRANSFERASE, PUTATIVE (AFU_ORTHOLOGUE AFUA_7G00850)-RELATED"/>
    <property type="match status" value="1"/>
</dbReference>
<dbReference type="EMBL" id="LR215973">
    <property type="protein sequence ID" value="VFA97219.1"/>
    <property type="molecule type" value="Genomic_DNA"/>
</dbReference>
<organism evidence="2 3">
    <name type="scientific">Nocardia cyriacigeorgica</name>
    <dbReference type="NCBI Taxonomy" id="135487"/>
    <lineage>
        <taxon>Bacteria</taxon>
        <taxon>Bacillati</taxon>
        <taxon>Actinomycetota</taxon>
        <taxon>Actinomycetes</taxon>
        <taxon>Mycobacteriales</taxon>
        <taxon>Nocardiaceae</taxon>
        <taxon>Nocardia</taxon>
    </lineage>
</organism>